<keyword evidence="7" id="KW-0408">Iron</keyword>
<dbReference type="PANTHER" id="PTHR43409">
    <property type="entry name" value="ANAEROBIC MAGNESIUM-PROTOPORPHYRIN IX MONOMETHYL ESTER CYCLASE-RELATED"/>
    <property type="match status" value="1"/>
</dbReference>
<evidence type="ECO:0000256" key="4">
    <source>
        <dbReference type="ARBA" id="ARBA00022679"/>
    </source>
</evidence>
<dbReference type="PROSITE" id="PS51332">
    <property type="entry name" value="B12_BINDING"/>
    <property type="match status" value="1"/>
</dbReference>
<dbReference type="Pfam" id="PF04055">
    <property type="entry name" value="Radical_SAM"/>
    <property type="match status" value="1"/>
</dbReference>
<dbReference type="AlphaFoldDB" id="X0ZNT2"/>
<evidence type="ECO:0000256" key="7">
    <source>
        <dbReference type="ARBA" id="ARBA00023004"/>
    </source>
</evidence>
<dbReference type="SMART" id="SM00729">
    <property type="entry name" value="Elp3"/>
    <property type="match status" value="1"/>
</dbReference>
<keyword evidence="8" id="KW-0411">Iron-sulfur</keyword>
<dbReference type="GO" id="GO:0046872">
    <property type="term" value="F:metal ion binding"/>
    <property type="evidence" value="ECO:0007669"/>
    <property type="project" value="UniProtKB-KW"/>
</dbReference>
<dbReference type="SUPFAM" id="SSF102114">
    <property type="entry name" value="Radical SAM enzymes"/>
    <property type="match status" value="1"/>
</dbReference>
<feature type="domain" description="Radical SAM core" evidence="10">
    <location>
        <begin position="153"/>
        <end position="386"/>
    </location>
</feature>
<dbReference type="InterPro" id="IPR006638">
    <property type="entry name" value="Elp3/MiaA/NifB-like_rSAM"/>
</dbReference>
<evidence type="ECO:0000256" key="6">
    <source>
        <dbReference type="ARBA" id="ARBA00022723"/>
    </source>
</evidence>
<dbReference type="InterPro" id="IPR051198">
    <property type="entry name" value="BchE-like"/>
</dbReference>
<keyword evidence="6" id="KW-0479">Metal-binding</keyword>
<evidence type="ECO:0000259" key="10">
    <source>
        <dbReference type="PROSITE" id="PS51918"/>
    </source>
</evidence>
<dbReference type="InterPro" id="IPR020612">
    <property type="entry name" value="Methylthiotransferase_CS"/>
</dbReference>
<dbReference type="PANTHER" id="PTHR43409:SF7">
    <property type="entry name" value="BLL1977 PROTEIN"/>
    <property type="match status" value="1"/>
</dbReference>
<evidence type="ECO:0000256" key="2">
    <source>
        <dbReference type="ARBA" id="ARBA00022485"/>
    </source>
</evidence>
<dbReference type="CDD" id="cd02068">
    <property type="entry name" value="radical_SAM_B12_BD"/>
    <property type="match status" value="1"/>
</dbReference>
<name>X0ZNT2_9ZZZZ</name>
<keyword evidence="3" id="KW-0489">Methyltransferase</keyword>
<dbReference type="InterPro" id="IPR034466">
    <property type="entry name" value="Methyltransferase_Class_B"/>
</dbReference>
<dbReference type="CDD" id="cd01335">
    <property type="entry name" value="Radical_SAM"/>
    <property type="match status" value="1"/>
</dbReference>
<dbReference type="SFLD" id="SFLDG01123">
    <property type="entry name" value="methyltransferase_(Class_B)"/>
    <property type="match status" value="1"/>
</dbReference>
<keyword evidence="2" id="KW-0004">4Fe-4S</keyword>
<proteinExistence type="predicted"/>
<organism evidence="11">
    <name type="scientific">marine sediment metagenome</name>
    <dbReference type="NCBI Taxonomy" id="412755"/>
    <lineage>
        <taxon>unclassified sequences</taxon>
        <taxon>metagenomes</taxon>
        <taxon>ecological metagenomes</taxon>
    </lineage>
</organism>
<dbReference type="PROSITE" id="PS51918">
    <property type="entry name" value="RADICAL_SAM"/>
    <property type="match status" value="1"/>
</dbReference>
<keyword evidence="5" id="KW-0949">S-adenosyl-L-methionine</keyword>
<dbReference type="SFLD" id="SFLDG01082">
    <property type="entry name" value="B12-binding_domain_containing"/>
    <property type="match status" value="1"/>
</dbReference>
<protein>
    <submittedName>
        <fullName evidence="11">Uncharacterized protein</fullName>
    </submittedName>
</protein>
<evidence type="ECO:0000313" key="11">
    <source>
        <dbReference type="EMBL" id="GAG71059.1"/>
    </source>
</evidence>
<dbReference type="PROSITE" id="PS01278">
    <property type="entry name" value="MTTASE_RADICAL"/>
    <property type="match status" value="1"/>
</dbReference>
<dbReference type="EMBL" id="BART01001570">
    <property type="protein sequence ID" value="GAG71059.1"/>
    <property type="molecule type" value="Genomic_DNA"/>
</dbReference>
<evidence type="ECO:0000259" key="9">
    <source>
        <dbReference type="PROSITE" id="PS51332"/>
    </source>
</evidence>
<dbReference type="GO" id="GO:0003824">
    <property type="term" value="F:catalytic activity"/>
    <property type="evidence" value="ECO:0007669"/>
    <property type="project" value="InterPro"/>
</dbReference>
<accession>X0ZNT2</accession>
<evidence type="ECO:0000256" key="8">
    <source>
        <dbReference type="ARBA" id="ARBA00023014"/>
    </source>
</evidence>
<dbReference type="GO" id="GO:0031419">
    <property type="term" value="F:cobalamin binding"/>
    <property type="evidence" value="ECO:0007669"/>
    <property type="project" value="InterPro"/>
</dbReference>
<dbReference type="InterPro" id="IPR007197">
    <property type="entry name" value="rSAM"/>
</dbReference>
<comment type="cofactor">
    <cofactor evidence="1">
        <name>[4Fe-4S] cluster</name>
        <dbReference type="ChEBI" id="CHEBI:49883"/>
    </cofactor>
</comment>
<evidence type="ECO:0000256" key="5">
    <source>
        <dbReference type="ARBA" id="ARBA00022691"/>
    </source>
</evidence>
<dbReference type="InterPro" id="IPR058240">
    <property type="entry name" value="rSAM_sf"/>
</dbReference>
<dbReference type="GO" id="GO:0005829">
    <property type="term" value="C:cytosol"/>
    <property type="evidence" value="ECO:0007669"/>
    <property type="project" value="TreeGrafter"/>
</dbReference>
<evidence type="ECO:0000256" key="3">
    <source>
        <dbReference type="ARBA" id="ARBA00022603"/>
    </source>
</evidence>
<evidence type="ECO:0000256" key="1">
    <source>
        <dbReference type="ARBA" id="ARBA00001966"/>
    </source>
</evidence>
<dbReference type="SFLD" id="SFLDS00029">
    <property type="entry name" value="Radical_SAM"/>
    <property type="match status" value="1"/>
</dbReference>
<sequence length="437" mass="49903">MKLELIVPATQENLLNRKKAPGPHLGLAMVAALTPLEVEVSLTDENVTVIDFQKEIDLVGITALTITAKRAYEIADTFRAKGVKVILGGSHPSALPKEASQHADAVVIGEAEGIWANVIEDFKANKLQRIYSQREQPSLLNLPIPRRDLFADGAYYFRNTISTTRGCPHACSFCSVTSFFGHTYRCRPVEEILKEIETMNYKKLICFVDDNIAGKPKFAKELFRALVSYKLKWIAQASVTIARDDELLKLAAASGCMILLIGFETLSQDNLAAMGKRVNVVDEYEMVIRKIHSHGIAIHGFFILGLDEDDEYVFERTIRFAQKMQLESAQFAWPVPYPGTALYKSLDKAGRIITKSWSQYESIVVFEPKLMSREILQKGRDWVWREFYSLPSIWKRLGITHRYSVPLWALNLYYRSFWRRKFRANRDSNKFKPPLRL</sequence>
<dbReference type="Pfam" id="PF02310">
    <property type="entry name" value="B12-binding"/>
    <property type="match status" value="1"/>
</dbReference>
<comment type="caution">
    <text evidence="11">The sequence shown here is derived from an EMBL/GenBank/DDBJ whole genome shotgun (WGS) entry which is preliminary data.</text>
</comment>
<reference evidence="11" key="1">
    <citation type="journal article" date="2014" name="Front. Microbiol.">
        <title>High frequency of phylogenetically diverse reductive dehalogenase-homologous genes in deep subseafloor sedimentary metagenomes.</title>
        <authorList>
            <person name="Kawai M."/>
            <person name="Futagami T."/>
            <person name="Toyoda A."/>
            <person name="Takaki Y."/>
            <person name="Nishi S."/>
            <person name="Hori S."/>
            <person name="Arai W."/>
            <person name="Tsubouchi T."/>
            <person name="Morono Y."/>
            <person name="Uchiyama I."/>
            <person name="Ito T."/>
            <person name="Fujiyama A."/>
            <person name="Inagaki F."/>
            <person name="Takami H."/>
        </authorList>
    </citation>
    <scope>NUCLEOTIDE SEQUENCE</scope>
    <source>
        <strain evidence="11">Expedition CK06-06</strain>
    </source>
</reference>
<dbReference type="InterPro" id="IPR023404">
    <property type="entry name" value="rSAM_horseshoe"/>
</dbReference>
<dbReference type="Gene3D" id="3.40.50.280">
    <property type="entry name" value="Cobalamin-binding domain"/>
    <property type="match status" value="1"/>
</dbReference>
<dbReference type="InterPro" id="IPR006158">
    <property type="entry name" value="Cobalamin-bd"/>
</dbReference>
<keyword evidence="4" id="KW-0808">Transferase</keyword>
<dbReference type="GO" id="GO:0051539">
    <property type="term" value="F:4 iron, 4 sulfur cluster binding"/>
    <property type="evidence" value="ECO:0007669"/>
    <property type="project" value="UniProtKB-KW"/>
</dbReference>
<dbReference type="Gene3D" id="3.80.30.20">
    <property type="entry name" value="tm_1862 like domain"/>
    <property type="match status" value="1"/>
</dbReference>
<gene>
    <name evidence="11" type="ORF">S01H4_05418</name>
</gene>
<feature type="domain" description="B12-binding" evidence="9">
    <location>
        <begin position="1"/>
        <end position="129"/>
    </location>
</feature>